<reference evidence="2 3" key="1">
    <citation type="submission" date="2020-08" db="EMBL/GenBank/DDBJ databases">
        <title>Sequencing the genomes of 1000 actinobacteria strains.</title>
        <authorList>
            <person name="Klenk H.-P."/>
        </authorList>
    </citation>
    <scope>NUCLEOTIDE SEQUENCE [LARGE SCALE GENOMIC DNA]</scope>
    <source>
        <strain evidence="2 3">DSM 44598</strain>
    </source>
</reference>
<dbReference type="PRINTS" id="PR00420">
    <property type="entry name" value="RNGMNOXGNASE"/>
</dbReference>
<sequence>MSTTNTPQWPARAVIVGAGIAGLALAQRLDRHGWRVSVLERAPGPRPQGYMIDFFGPGYDAAAAMGLLPRLRELGHRFPEAALVDEHGRQRAAIKFEGYARALGGELVSIMRPDLERALRESLPARVEVRYSSTPEQITEHGSGVRVRLGDGQVVEADLLVGADGIHSTVRRLVFGEEERYLRHLGFHTGAFTFHDARVHAATRGRFQLTDSLGAQMGLYALEGDRVAAFTVHRTDDTTLPEDPRAELRRAYAGLGWLVPRALELCPEPGQIYYDHVAQVEMERWSRGRTVLIGDACQAVSLLAGQGASMGMGGAYVLGEELARAGTLAEGLERYEQRWRPVVEERQRAARTGTSWFLPSTPGRLRLRRLFLRLSALPGVERWMATSLSGKPSRVVKDLSPSGSAKPA</sequence>
<comment type="caution">
    <text evidence="2">The sequence shown here is derived from an EMBL/GenBank/DDBJ whole genome shotgun (WGS) entry which is preliminary data.</text>
</comment>
<dbReference type="PANTHER" id="PTHR46865">
    <property type="entry name" value="OXIDOREDUCTASE-RELATED"/>
    <property type="match status" value="1"/>
</dbReference>
<proteinExistence type="predicted"/>
<feature type="domain" description="FAD-binding" evidence="1">
    <location>
        <begin position="13"/>
        <end position="345"/>
    </location>
</feature>
<dbReference type="SUPFAM" id="SSF51905">
    <property type="entry name" value="FAD/NAD(P)-binding domain"/>
    <property type="match status" value="1"/>
</dbReference>
<gene>
    <name evidence="2" type="ORF">HNR07_001565</name>
</gene>
<dbReference type="EMBL" id="JACHDO010000001">
    <property type="protein sequence ID" value="MBB5490428.1"/>
    <property type="molecule type" value="Genomic_DNA"/>
</dbReference>
<dbReference type="Gene3D" id="3.30.9.10">
    <property type="entry name" value="D-Amino Acid Oxidase, subunit A, domain 2"/>
    <property type="match status" value="1"/>
</dbReference>
<dbReference type="InterPro" id="IPR002938">
    <property type="entry name" value="FAD-bd"/>
</dbReference>
<dbReference type="AlphaFoldDB" id="A0A840WK12"/>
<dbReference type="InterPro" id="IPR051704">
    <property type="entry name" value="FAD_aromatic-hydroxylase"/>
</dbReference>
<dbReference type="Pfam" id="PF01494">
    <property type="entry name" value="FAD_binding_3"/>
    <property type="match status" value="1"/>
</dbReference>
<evidence type="ECO:0000259" key="1">
    <source>
        <dbReference type="Pfam" id="PF01494"/>
    </source>
</evidence>
<organism evidence="2 3">
    <name type="scientific">Nocardiopsis metallicus</name>
    <dbReference type="NCBI Taxonomy" id="179819"/>
    <lineage>
        <taxon>Bacteria</taxon>
        <taxon>Bacillati</taxon>
        <taxon>Actinomycetota</taxon>
        <taxon>Actinomycetes</taxon>
        <taxon>Streptosporangiales</taxon>
        <taxon>Nocardiopsidaceae</taxon>
        <taxon>Nocardiopsis</taxon>
    </lineage>
</organism>
<dbReference type="InterPro" id="IPR036188">
    <property type="entry name" value="FAD/NAD-bd_sf"/>
</dbReference>
<dbReference type="GO" id="GO:0071949">
    <property type="term" value="F:FAD binding"/>
    <property type="evidence" value="ECO:0007669"/>
    <property type="project" value="InterPro"/>
</dbReference>
<name>A0A840WK12_9ACTN</name>
<dbReference type="PANTHER" id="PTHR46865:SF8">
    <property type="entry name" value="POSSIBLE OXIDOREDUCTASE"/>
    <property type="match status" value="1"/>
</dbReference>
<protein>
    <submittedName>
        <fullName evidence="2">2-polyprenyl-6-methoxyphenol hydroxylase-like FAD-dependent oxidoreductase</fullName>
    </submittedName>
</protein>
<evidence type="ECO:0000313" key="3">
    <source>
        <dbReference type="Proteomes" id="UP000579647"/>
    </source>
</evidence>
<accession>A0A840WK12</accession>
<dbReference type="RefSeq" id="WP_184363789.1">
    <property type="nucleotide sequence ID" value="NZ_BAAAKM010000160.1"/>
</dbReference>
<dbReference type="Proteomes" id="UP000579647">
    <property type="component" value="Unassembled WGS sequence"/>
</dbReference>
<keyword evidence="3" id="KW-1185">Reference proteome</keyword>
<evidence type="ECO:0000313" key="2">
    <source>
        <dbReference type="EMBL" id="MBB5490428.1"/>
    </source>
</evidence>
<dbReference type="Gene3D" id="3.50.50.60">
    <property type="entry name" value="FAD/NAD(P)-binding domain"/>
    <property type="match status" value="1"/>
</dbReference>